<dbReference type="GO" id="GO:0005524">
    <property type="term" value="F:ATP binding"/>
    <property type="evidence" value="ECO:0007669"/>
    <property type="project" value="InterPro"/>
</dbReference>
<dbReference type="SUPFAM" id="SSF46929">
    <property type="entry name" value="DNA helicase RuvA subunit, C-terminal domain"/>
    <property type="match status" value="1"/>
</dbReference>
<dbReference type="NCBIfam" id="TIGR00084">
    <property type="entry name" value="ruvA"/>
    <property type="match status" value="1"/>
</dbReference>
<dbReference type="EMBL" id="UAPV01000001">
    <property type="protein sequence ID" value="SPT70017.1"/>
    <property type="molecule type" value="Genomic_DNA"/>
</dbReference>
<evidence type="ECO:0000256" key="4">
    <source>
        <dbReference type="ARBA" id="ARBA00023172"/>
    </source>
</evidence>
<accession>A0A2X0WHV5</accession>
<dbReference type="Gene3D" id="2.40.50.140">
    <property type="entry name" value="Nucleic acid-binding proteins"/>
    <property type="match status" value="1"/>
</dbReference>
<feature type="region of interest" description="Domain II" evidence="6">
    <location>
        <begin position="64"/>
        <end position="141"/>
    </location>
</feature>
<dbReference type="GO" id="GO:0006281">
    <property type="term" value="P:DNA repair"/>
    <property type="evidence" value="ECO:0007669"/>
    <property type="project" value="UniProtKB-UniRule"/>
</dbReference>
<keyword evidence="8" id="KW-0347">Helicase</keyword>
<evidence type="ECO:0000313" key="8">
    <source>
        <dbReference type="EMBL" id="SPT70017.1"/>
    </source>
</evidence>
<dbReference type="InterPro" id="IPR012340">
    <property type="entry name" value="NA-bd_OB-fold"/>
</dbReference>
<keyword evidence="8" id="KW-0067">ATP-binding</keyword>
<evidence type="ECO:0000256" key="6">
    <source>
        <dbReference type="HAMAP-Rule" id="MF_00031"/>
    </source>
</evidence>
<reference evidence="8 9" key="1">
    <citation type="submission" date="2018-06" db="EMBL/GenBank/DDBJ databases">
        <authorList>
            <consortium name="Pathogen Informatics"/>
            <person name="Doyle S."/>
        </authorList>
    </citation>
    <scope>NUCLEOTIDE SEQUENCE [LARGE SCALE GENOMIC DNA]</scope>
    <source>
        <strain evidence="8 9">NCTC13093</strain>
    </source>
</reference>
<dbReference type="Proteomes" id="UP000250086">
    <property type="component" value="Unassembled WGS sequence"/>
</dbReference>
<evidence type="ECO:0000256" key="3">
    <source>
        <dbReference type="ARBA" id="ARBA00023125"/>
    </source>
</evidence>
<dbReference type="GO" id="GO:0009378">
    <property type="term" value="F:four-way junction helicase activity"/>
    <property type="evidence" value="ECO:0007669"/>
    <property type="project" value="InterPro"/>
</dbReference>
<dbReference type="GO" id="GO:0048476">
    <property type="term" value="C:Holliday junction resolvase complex"/>
    <property type="evidence" value="ECO:0007669"/>
    <property type="project" value="UniProtKB-UniRule"/>
</dbReference>
<dbReference type="SUPFAM" id="SSF50249">
    <property type="entry name" value="Nucleic acid-binding proteins"/>
    <property type="match status" value="1"/>
</dbReference>
<gene>
    <name evidence="6 8" type="primary">ruvA</name>
    <name evidence="8" type="ORF">NCTC13093_01415</name>
</gene>
<dbReference type="InterPro" id="IPR013849">
    <property type="entry name" value="DNA_helicase_Holl-junc_RuvA_I"/>
</dbReference>
<dbReference type="CDD" id="cd14332">
    <property type="entry name" value="UBA_RuvA_C"/>
    <property type="match status" value="1"/>
</dbReference>
<evidence type="ECO:0000256" key="1">
    <source>
        <dbReference type="ARBA" id="ARBA00022490"/>
    </source>
</evidence>
<keyword evidence="2 6" id="KW-0227">DNA damage</keyword>
<comment type="similarity">
    <text evidence="6">Belongs to the RuvA family.</text>
</comment>
<comment type="domain">
    <text evidence="6">Has three domains with a flexible linker between the domains II and III and assumes an 'L' shape. Domain III is highly mobile and contacts RuvB.</text>
</comment>
<dbReference type="InterPro" id="IPR003583">
    <property type="entry name" value="Hlx-hairpin-Hlx_DNA-bd_motif"/>
</dbReference>
<dbReference type="Pfam" id="PF01330">
    <property type="entry name" value="RuvA_N"/>
    <property type="match status" value="1"/>
</dbReference>
<dbReference type="RefSeq" id="WP_113744131.1">
    <property type="nucleotide sequence ID" value="NZ_UAPV01000001.1"/>
</dbReference>
<dbReference type="GO" id="GO:0009379">
    <property type="term" value="C:Holliday junction helicase complex"/>
    <property type="evidence" value="ECO:0007669"/>
    <property type="project" value="InterPro"/>
</dbReference>
<evidence type="ECO:0000256" key="2">
    <source>
        <dbReference type="ARBA" id="ARBA00022763"/>
    </source>
</evidence>
<comment type="subcellular location">
    <subcellularLocation>
        <location evidence="6">Cytoplasm</location>
    </subcellularLocation>
</comment>
<keyword evidence="3 6" id="KW-0238">DNA-binding</keyword>
<keyword evidence="9" id="KW-1185">Reference proteome</keyword>
<dbReference type="SMART" id="SM00278">
    <property type="entry name" value="HhH1"/>
    <property type="match status" value="2"/>
</dbReference>
<evidence type="ECO:0000313" key="9">
    <source>
        <dbReference type="Proteomes" id="UP000250086"/>
    </source>
</evidence>
<dbReference type="InterPro" id="IPR010994">
    <property type="entry name" value="RuvA_2-like"/>
</dbReference>
<dbReference type="GO" id="GO:0016787">
    <property type="term" value="F:hydrolase activity"/>
    <property type="evidence" value="ECO:0007669"/>
    <property type="project" value="UniProtKB-KW"/>
</dbReference>
<dbReference type="InterPro" id="IPR000085">
    <property type="entry name" value="RuvA"/>
</dbReference>
<comment type="caution">
    <text evidence="6">Lacks conserved residue(s) required for the propagation of feature annotation.</text>
</comment>
<dbReference type="Gene3D" id="1.10.8.10">
    <property type="entry name" value="DNA helicase RuvA subunit, C-terminal domain"/>
    <property type="match status" value="1"/>
</dbReference>
<evidence type="ECO:0000259" key="7">
    <source>
        <dbReference type="SMART" id="SM00278"/>
    </source>
</evidence>
<dbReference type="Gene3D" id="1.10.150.20">
    <property type="entry name" value="5' to 3' exonuclease, C-terminal subdomain"/>
    <property type="match status" value="1"/>
</dbReference>
<dbReference type="GO" id="GO:0006310">
    <property type="term" value="P:DNA recombination"/>
    <property type="evidence" value="ECO:0007669"/>
    <property type="project" value="UniProtKB-UniRule"/>
</dbReference>
<dbReference type="GO" id="GO:0000400">
    <property type="term" value="F:four-way junction DNA binding"/>
    <property type="evidence" value="ECO:0007669"/>
    <property type="project" value="UniProtKB-UniRule"/>
</dbReference>
<keyword evidence="4 6" id="KW-0233">DNA recombination</keyword>
<keyword evidence="1 6" id="KW-0963">Cytoplasm</keyword>
<comment type="subunit">
    <text evidence="6">Homotetramer. Forms an RuvA(8)-RuvB(12)-Holliday junction (HJ) complex. HJ DNA is sandwiched between 2 RuvA tetramers; dsDNA enters through RuvA and exits via RuvB. An RuvB hexamer assembles on each DNA strand where it exits the tetramer. Each RuvB hexamer is contacted by two RuvA subunits (via domain III) on 2 adjacent RuvB subunits; this complex drives branch migration. In the full resolvosome a probable DNA-RuvA(4)-RuvB(12)-RuvC(2) complex forms which resolves the HJ.</text>
</comment>
<feature type="domain" description="Helix-hairpin-helix DNA-binding motif class 1" evidence="7">
    <location>
        <begin position="72"/>
        <end position="91"/>
    </location>
</feature>
<dbReference type="InterPro" id="IPR011114">
    <property type="entry name" value="RuvA_C"/>
</dbReference>
<feature type="domain" description="Helix-hairpin-helix DNA-binding motif class 1" evidence="7">
    <location>
        <begin position="107"/>
        <end position="126"/>
    </location>
</feature>
<dbReference type="GO" id="GO:0005737">
    <property type="term" value="C:cytoplasm"/>
    <property type="evidence" value="ECO:0007669"/>
    <property type="project" value="UniProtKB-SubCell"/>
</dbReference>
<dbReference type="Pfam" id="PF07499">
    <property type="entry name" value="RuvA_C"/>
    <property type="match status" value="1"/>
</dbReference>
<comment type="function">
    <text evidence="6">The RuvA-RuvB-RuvC complex processes Holliday junction (HJ) DNA during genetic recombination and DNA repair, while the RuvA-RuvB complex plays an important role in the rescue of blocked DNA replication forks via replication fork reversal (RFR). RuvA specifically binds to HJ cruciform DNA, conferring on it an open structure. The RuvB hexamer acts as an ATP-dependent pump, pulling dsDNA into and through the RuvAB complex. HJ branch migration allows RuvC to scan DNA until it finds its consensus sequence, where it cleaves and resolves the cruciform DNA.</text>
</comment>
<proteinExistence type="inferred from homology"/>
<sequence length="205" mass="22021">MIGSLQGKVLRIDGMMVLIETSGVGYEVEMPVTSLRDISVDDEVFIFIHHVVREDASLLYGFADIGSRTLFRELIKASGIGPKMALAILSSLTVDDFIKALSFSDVTALTAIPGVGKKTAERIIVEFKDKVSKLNLAPAAAAGDQSQDNSNSGVCVNMFATQEAVSALMGLGYKENVALEYVKAVYVEGMDTKDIIVKALALVKR</sequence>
<keyword evidence="5 6" id="KW-0234">DNA repair</keyword>
<organism evidence="8 9">
    <name type="scientific">Anaerobiospirillum thomasii</name>
    <dbReference type="NCBI Taxonomy" id="179995"/>
    <lineage>
        <taxon>Bacteria</taxon>
        <taxon>Pseudomonadati</taxon>
        <taxon>Pseudomonadota</taxon>
        <taxon>Gammaproteobacteria</taxon>
        <taxon>Aeromonadales</taxon>
        <taxon>Succinivibrionaceae</taxon>
        <taxon>Anaerobiospirillum</taxon>
    </lineage>
</organism>
<dbReference type="HAMAP" id="MF_00031">
    <property type="entry name" value="DNA_HJ_migration_RuvA"/>
    <property type="match status" value="1"/>
</dbReference>
<feature type="region of interest" description="Domain III" evidence="6">
    <location>
        <begin position="150"/>
        <end position="205"/>
    </location>
</feature>
<evidence type="ECO:0000256" key="5">
    <source>
        <dbReference type="ARBA" id="ARBA00023204"/>
    </source>
</evidence>
<dbReference type="InterPro" id="IPR036267">
    <property type="entry name" value="RuvA_C_sf"/>
</dbReference>
<keyword evidence="8" id="KW-0378">Hydrolase</keyword>
<dbReference type="Pfam" id="PF14520">
    <property type="entry name" value="HHH_5"/>
    <property type="match status" value="1"/>
</dbReference>
<dbReference type="AlphaFoldDB" id="A0A2X0WHV5"/>
<dbReference type="SUPFAM" id="SSF47781">
    <property type="entry name" value="RuvA domain 2-like"/>
    <property type="match status" value="1"/>
</dbReference>
<protein>
    <recommendedName>
        <fullName evidence="6">Holliday junction branch migration complex subunit RuvA</fullName>
    </recommendedName>
</protein>
<name>A0A2X0WHV5_9GAMM</name>
<keyword evidence="8" id="KW-0547">Nucleotide-binding</keyword>